<keyword evidence="13" id="KW-0408">Iron</keyword>
<dbReference type="InterPro" id="IPR050690">
    <property type="entry name" value="JHDM1_Histone_Demethylase"/>
</dbReference>
<dbReference type="Pfam" id="PF00628">
    <property type="entry name" value="PHD"/>
    <property type="match status" value="1"/>
</dbReference>
<evidence type="ECO:0000256" key="4">
    <source>
        <dbReference type="ARBA" id="ARBA00008037"/>
    </source>
</evidence>
<evidence type="ECO:0000256" key="18">
    <source>
        <dbReference type="ARBA" id="ARBA00047915"/>
    </source>
</evidence>
<evidence type="ECO:0000256" key="3">
    <source>
        <dbReference type="ARBA" id="ARBA00004123"/>
    </source>
</evidence>
<feature type="compositionally biased region" description="Polar residues" evidence="20">
    <location>
        <begin position="155"/>
        <end position="167"/>
    </location>
</feature>
<evidence type="ECO:0000256" key="17">
    <source>
        <dbReference type="ARBA" id="ARBA00031083"/>
    </source>
</evidence>
<comment type="subcellular location">
    <subcellularLocation>
        <location evidence="3">Nucleus</location>
    </subcellularLocation>
</comment>
<dbReference type="CDD" id="cd00067">
    <property type="entry name" value="GAL4"/>
    <property type="match status" value="1"/>
</dbReference>
<comment type="similarity">
    <text evidence="4">Belongs to the JHDM1 histone demethylase family.</text>
</comment>
<feature type="compositionally biased region" description="Basic and acidic residues" evidence="20">
    <location>
        <begin position="1343"/>
        <end position="1356"/>
    </location>
</feature>
<feature type="compositionally biased region" description="Basic and acidic residues" evidence="20">
    <location>
        <begin position="1010"/>
        <end position="1023"/>
    </location>
</feature>
<sequence>MADPTYNQYSHNPTFKRPMSGRPLYMRSPSPPRSFVEPLSPPKPTPIEPSFNYPALHNPLTFTAQGEQAFAATPRSRAYSTNHKNGHQRTPSSIDTLAEAALGTSSAYHGHSRSSSNVLETSGYSHAHPAQHPYGSSHEPPHKRTRSDLLPSPQVGYQASRPATSYEPNAWSHPYQPGPGYHSRVEEAALLLNFQSGGWPSYTPTNAPSTPTAHGSRPHANSFPQGILRPRPADATMYPQPQPQPQPSLHPHQAYHQPPIPESPRNASIPQFPELHSQVNGHVQEDVEMQDVSSGDPPRCVAEQSSTHLADDQASHGDSTDVTVSEASDVPRARRGWPKGKPRGSGARKTMAEKAATKRAATRKKTPDSKTTRSKSEGVTEDSHSSLEPRRKSLGDTFVFGGLDLSERHLPEAHRSSSVPPDTPMIIRETTAPKVARRKAEIRPDTICAGCQTSRETATSRGEFDEWISCNGCKRWYHIDCAGFKKAHDIRDVDKYFCTACEPDHGKTTYVRKSTRAHASVDYAELQRGVLKTSEESVEHHYIQPIKDGTFQFDREMFPRMRPEFVTREYFEKSGTFTEPICIPAAWNPRPWAERDWLQGEPGAQPEGQFETDALAGPLVDDLEYDTVPDNGQDRLEMVMPEGLSVRAVCNLVGGDWPIDVIDVKTQNSGAKWTLSRWADYYEEVPDENKAIRNVISLEVSQTKLGRLLQRPKIVRDLDLQDDVWPQEEIDKGKFPKVQFYCLMSVKDSYTDFHIDFGGSSVYYHILKGKKTFFFIPPKAKHLKAYEEWNDSPQQNYTFLPSITKEFYRVDLSEGDTMLIPSGWIHAVWTPEDSLVIGGNFLNRLSYKNQFKVVEIEKANETPMKFRYPSFQKVMWYTAIKYLQTDPLPEEVSQLFYDGQRFEREVPIWADFDGEIAQNDTRPGAHNARYYSQAEMEGLPELVNYIFRTVMLVMGRVEGISADRMKRVNASIPKGYGDPLTVAKTFALWTAWKRDEDPPAWAHPDAVLPSDKEEGPSKKLSERKLKELERKQAIAAWRIAPDRQSRRVMAKNADAAATAITDATSMDGNSSPAPAQPSIHQMPSPFYQNEPYAQHQATPMHAPMVYMMHGVPGAAVSTPKTSVLGPKRVACDACRKRRIRCKHKEIVQEVTSSGGLSVNDIDPALRSQLAPEMHDNITVSPSKQGEHGGFSHYQMSSGGRFDGSSPNGDGISGLHGPMPGTSAYVSANIPMTMNGVPMFGGVMEKRGRSKACYECRKSKRRCIHDEGGNVDPTKAAEPPIPRGGAPSKRRATEEDRARSPLLKKQRMSSDGSPSYTPMQTPQHPQMVGHGVLKPSYLMSKADHTKVERQVSAERDPSAPPPRRQSQSEQPQQAPNIDPSLYEMYAGGEREEEYGDQPNNYAYPAAEHERPYPQAHAGHQISSLEQIANEVLNMDGNEHAAHAPNGLLPDGFDQLRAFNDDGHGPINNGVQHAESDQKPDGSVDSGVSLPANEASQKITTTAAALPNGDGEHKHEAKAINMANGNEMSHTSPQPTIETKPAPTNHEPTSPAVEAISPVDTKNSFNNLPLYQPPAPLAKSPETTRRQPVLSNGVKHGHSMSPPADTPVKRKRDPTSATLSSKGAKKAKVSEPEGGDDQSLELAKMLQKEELGLRRRSRES</sequence>
<feature type="region of interest" description="Disordered" evidence="20">
    <location>
        <begin position="288"/>
        <end position="393"/>
    </location>
</feature>
<comment type="caution">
    <text evidence="23">The sequence shown here is derived from an EMBL/GenBank/DDBJ whole genome shotgun (WGS) entry which is preliminary data.</text>
</comment>
<evidence type="ECO:0000256" key="12">
    <source>
        <dbReference type="ARBA" id="ARBA00023002"/>
    </source>
</evidence>
<feature type="domain" description="PHD-type" evidence="21">
    <location>
        <begin position="445"/>
        <end position="504"/>
    </location>
</feature>
<dbReference type="Proteomes" id="UP001271007">
    <property type="component" value="Unassembled WGS sequence"/>
</dbReference>
<dbReference type="GO" id="GO:0005634">
    <property type="term" value="C:nucleus"/>
    <property type="evidence" value="ECO:0007669"/>
    <property type="project" value="UniProtKB-SubCell"/>
</dbReference>
<protein>
    <recommendedName>
        <fullName evidence="6">JmjC domain-containing histone demethylation protein 1</fullName>
        <ecNumber evidence="5">1.14.11.27</ecNumber>
    </recommendedName>
    <alternativeName>
        <fullName evidence="17">[Histone-H3]-lysine-36 demethylase 1</fullName>
    </alternativeName>
</protein>
<dbReference type="GO" id="GO:0000981">
    <property type="term" value="F:DNA-binding transcription factor activity, RNA polymerase II-specific"/>
    <property type="evidence" value="ECO:0007669"/>
    <property type="project" value="InterPro"/>
</dbReference>
<feature type="region of interest" description="Disordered" evidence="20">
    <location>
        <begin position="1000"/>
        <end position="1023"/>
    </location>
</feature>
<feature type="region of interest" description="Disordered" evidence="20">
    <location>
        <begin position="1343"/>
        <end position="1418"/>
    </location>
</feature>
<evidence type="ECO:0000259" key="21">
    <source>
        <dbReference type="PROSITE" id="PS50016"/>
    </source>
</evidence>
<feature type="compositionally biased region" description="Polar residues" evidence="20">
    <location>
        <begin position="1308"/>
        <end position="1323"/>
    </location>
</feature>
<dbReference type="Gene3D" id="2.60.120.650">
    <property type="entry name" value="Cupin"/>
    <property type="match status" value="2"/>
</dbReference>
<dbReference type="CDD" id="cd15517">
    <property type="entry name" value="PHD_TCF19_like"/>
    <property type="match status" value="1"/>
</dbReference>
<feature type="compositionally biased region" description="Low complexity" evidence="20">
    <location>
        <begin position="105"/>
        <end position="116"/>
    </location>
</feature>
<feature type="compositionally biased region" description="Polar residues" evidence="20">
    <location>
        <begin position="1"/>
        <end position="13"/>
    </location>
</feature>
<feature type="region of interest" description="Disordered" evidence="20">
    <location>
        <begin position="201"/>
        <end position="270"/>
    </location>
</feature>
<dbReference type="Pfam" id="PF02373">
    <property type="entry name" value="JmjC"/>
    <property type="match status" value="1"/>
</dbReference>
<dbReference type="PROSITE" id="PS51184">
    <property type="entry name" value="JMJC"/>
    <property type="match status" value="1"/>
</dbReference>
<dbReference type="SMART" id="SM00558">
    <property type="entry name" value="JmjC"/>
    <property type="match status" value="1"/>
</dbReference>
<keyword evidence="9" id="KW-0862">Zinc</keyword>
<feature type="compositionally biased region" description="Polar residues" evidence="20">
    <location>
        <begin position="1521"/>
        <end position="1535"/>
    </location>
</feature>
<evidence type="ECO:0000313" key="23">
    <source>
        <dbReference type="EMBL" id="KAK3058224.1"/>
    </source>
</evidence>
<proteinExistence type="inferred from homology"/>
<accession>A0AAJ0GIJ5</accession>
<evidence type="ECO:0000256" key="13">
    <source>
        <dbReference type="ARBA" id="ARBA00023004"/>
    </source>
</evidence>
<keyword evidence="14" id="KW-0805">Transcription regulation</keyword>
<evidence type="ECO:0000256" key="1">
    <source>
        <dbReference type="ARBA" id="ARBA00001954"/>
    </source>
</evidence>
<evidence type="ECO:0000259" key="22">
    <source>
        <dbReference type="PROSITE" id="PS51184"/>
    </source>
</evidence>
<name>A0AAJ0GIJ5_9PEZI</name>
<feature type="compositionally biased region" description="Polar residues" evidence="20">
    <location>
        <begin position="78"/>
        <end position="91"/>
    </location>
</feature>
<keyword evidence="15" id="KW-0804">Transcription</keyword>
<feature type="compositionally biased region" description="Basic and acidic residues" evidence="20">
    <location>
        <begin position="365"/>
        <end position="393"/>
    </location>
</feature>
<dbReference type="GO" id="GO:0008270">
    <property type="term" value="F:zinc ion binding"/>
    <property type="evidence" value="ECO:0007669"/>
    <property type="project" value="UniProtKB-KW"/>
</dbReference>
<evidence type="ECO:0000313" key="24">
    <source>
        <dbReference type="Proteomes" id="UP001271007"/>
    </source>
</evidence>
<dbReference type="InterPro" id="IPR001965">
    <property type="entry name" value="Znf_PHD"/>
</dbReference>
<keyword evidence="8 19" id="KW-0863">Zinc-finger</keyword>
<evidence type="ECO:0000256" key="19">
    <source>
        <dbReference type="PROSITE-ProRule" id="PRU00146"/>
    </source>
</evidence>
<evidence type="ECO:0000256" key="8">
    <source>
        <dbReference type="ARBA" id="ARBA00022771"/>
    </source>
</evidence>
<keyword evidence="16" id="KW-0539">Nucleus</keyword>
<evidence type="ECO:0000256" key="6">
    <source>
        <dbReference type="ARBA" id="ARBA00015153"/>
    </source>
</evidence>
<gene>
    <name evidence="23" type="primary">JHD1</name>
    <name evidence="23" type="ORF">LTR09_001302</name>
</gene>
<feature type="domain" description="JmjC" evidence="22">
    <location>
        <begin position="700"/>
        <end position="858"/>
    </location>
</feature>
<evidence type="ECO:0000256" key="15">
    <source>
        <dbReference type="ARBA" id="ARBA00023163"/>
    </source>
</evidence>
<feature type="region of interest" description="Disordered" evidence="20">
    <location>
        <begin position="1177"/>
        <end position="1216"/>
    </location>
</feature>
<dbReference type="EC" id="1.14.11.27" evidence="5"/>
<feature type="compositionally biased region" description="Low complexity" evidence="20">
    <location>
        <begin position="1363"/>
        <end position="1374"/>
    </location>
</feature>
<keyword evidence="7" id="KW-0479">Metal-binding</keyword>
<dbReference type="PROSITE" id="PS01359">
    <property type="entry name" value="ZF_PHD_1"/>
    <property type="match status" value="1"/>
</dbReference>
<evidence type="ECO:0000256" key="14">
    <source>
        <dbReference type="ARBA" id="ARBA00023015"/>
    </source>
</evidence>
<feature type="region of interest" description="Disordered" evidence="20">
    <location>
        <begin position="1263"/>
        <end position="1329"/>
    </location>
</feature>
<feature type="compositionally biased region" description="Polar residues" evidence="20">
    <location>
        <begin position="1558"/>
        <end position="1567"/>
    </location>
</feature>
<dbReference type="SUPFAM" id="SSF57903">
    <property type="entry name" value="FYVE/PHD zinc finger"/>
    <property type="match status" value="1"/>
</dbReference>
<keyword evidence="12 23" id="KW-0560">Oxidoreductase</keyword>
<feature type="region of interest" description="Disordered" evidence="20">
    <location>
        <begin position="1439"/>
        <end position="1639"/>
    </location>
</feature>
<feature type="region of interest" description="Disordered" evidence="20">
    <location>
        <begin position="69"/>
        <end position="91"/>
    </location>
</feature>
<evidence type="ECO:0000256" key="11">
    <source>
        <dbReference type="ARBA" id="ARBA00022964"/>
    </source>
</evidence>
<keyword evidence="10" id="KW-0156">Chromatin regulator</keyword>
<dbReference type="EMBL" id="JAWDJX010000002">
    <property type="protein sequence ID" value="KAK3058224.1"/>
    <property type="molecule type" value="Genomic_DNA"/>
</dbReference>
<dbReference type="SUPFAM" id="SSF51197">
    <property type="entry name" value="Clavaminate synthase-like"/>
    <property type="match status" value="1"/>
</dbReference>
<comment type="catalytic activity">
    <reaction evidence="18">
        <text>N(6),N(6)-dimethyl-L-lysyl(36)-[histone H3] + 2 2-oxoglutarate + 2 O2 = L-lysyl(36)-[histone H3] + 2 formaldehyde + 2 succinate + 2 CO2</text>
        <dbReference type="Rhea" id="RHEA:42032"/>
        <dbReference type="Rhea" id="RHEA-COMP:9785"/>
        <dbReference type="Rhea" id="RHEA-COMP:9787"/>
        <dbReference type="ChEBI" id="CHEBI:15379"/>
        <dbReference type="ChEBI" id="CHEBI:16526"/>
        <dbReference type="ChEBI" id="CHEBI:16810"/>
        <dbReference type="ChEBI" id="CHEBI:16842"/>
        <dbReference type="ChEBI" id="CHEBI:29969"/>
        <dbReference type="ChEBI" id="CHEBI:30031"/>
        <dbReference type="ChEBI" id="CHEBI:61976"/>
        <dbReference type="EC" id="1.14.11.27"/>
    </reaction>
</comment>
<evidence type="ECO:0000256" key="2">
    <source>
        <dbReference type="ARBA" id="ARBA00003909"/>
    </source>
</evidence>
<feature type="region of interest" description="Disordered" evidence="20">
    <location>
        <begin position="1"/>
        <end position="52"/>
    </location>
</feature>
<dbReference type="SMART" id="SM00249">
    <property type="entry name" value="PHD"/>
    <property type="match status" value="1"/>
</dbReference>
<dbReference type="InterPro" id="IPR011011">
    <property type="entry name" value="Znf_FYVE_PHD"/>
</dbReference>
<evidence type="ECO:0000256" key="10">
    <source>
        <dbReference type="ARBA" id="ARBA00022853"/>
    </source>
</evidence>
<dbReference type="InterPro" id="IPR041070">
    <property type="entry name" value="JHD"/>
</dbReference>
<dbReference type="InterPro" id="IPR003347">
    <property type="entry name" value="JmjC_dom"/>
</dbReference>
<comment type="function">
    <text evidence="2">Histone demethylase that specifically demethylates 'Lys-36' of histone H3, thereby playing a central role in histone code.</text>
</comment>
<feature type="region of interest" description="Disordered" evidence="20">
    <location>
        <begin position="105"/>
        <end position="171"/>
    </location>
</feature>
<dbReference type="Pfam" id="PF17811">
    <property type="entry name" value="JHD"/>
    <property type="match status" value="1"/>
</dbReference>
<feature type="compositionally biased region" description="Polar residues" evidence="20">
    <location>
        <begin position="201"/>
        <end position="213"/>
    </location>
</feature>
<dbReference type="InterPro" id="IPR019786">
    <property type="entry name" value="Zinc_finger_PHD-type_CS"/>
</dbReference>
<keyword evidence="11" id="KW-0223">Dioxygenase</keyword>
<keyword evidence="24" id="KW-1185">Reference proteome</keyword>
<dbReference type="GO" id="GO:0140680">
    <property type="term" value="F:histone H3K36me/H3K36me2 demethylase activity"/>
    <property type="evidence" value="ECO:0007669"/>
    <property type="project" value="UniProtKB-EC"/>
</dbReference>
<feature type="compositionally biased region" description="Basic and acidic residues" evidence="20">
    <location>
        <begin position="309"/>
        <end position="319"/>
    </location>
</feature>
<dbReference type="InterPro" id="IPR019787">
    <property type="entry name" value="Znf_PHD-finger"/>
</dbReference>
<comment type="cofactor">
    <cofactor evidence="1">
        <name>Fe(2+)</name>
        <dbReference type="ChEBI" id="CHEBI:29033"/>
    </cofactor>
</comment>
<evidence type="ECO:0000256" key="16">
    <source>
        <dbReference type="ARBA" id="ARBA00023242"/>
    </source>
</evidence>
<evidence type="ECO:0000256" key="9">
    <source>
        <dbReference type="ARBA" id="ARBA00022833"/>
    </source>
</evidence>
<evidence type="ECO:0000256" key="5">
    <source>
        <dbReference type="ARBA" id="ARBA00013246"/>
    </source>
</evidence>
<reference evidence="23" key="1">
    <citation type="submission" date="2023-04" db="EMBL/GenBank/DDBJ databases">
        <title>Black Yeasts Isolated from many extreme environments.</title>
        <authorList>
            <person name="Coleine C."/>
            <person name="Stajich J.E."/>
            <person name="Selbmann L."/>
        </authorList>
    </citation>
    <scope>NUCLEOTIDE SEQUENCE</scope>
    <source>
        <strain evidence="23">CCFEE 5312</strain>
    </source>
</reference>
<organism evidence="23 24">
    <name type="scientific">Extremus antarcticus</name>
    <dbReference type="NCBI Taxonomy" id="702011"/>
    <lineage>
        <taxon>Eukaryota</taxon>
        <taxon>Fungi</taxon>
        <taxon>Dikarya</taxon>
        <taxon>Ascomycota</taxon>
        <taxon>Pezizomycotina</taxon>
        <taxon>Dothideomycetes</taxon>
        <taxon>Dothideomycetidae</taxon>
        <taxon>Mycosphaerellales</taxon>
        <taxon>Extremaceae</taxon>
        <taxon>Extremus</taxon>
    </lineage>
</organism>
<feature type="compositionally biased region" description="Polar residues" evidence="20">
    <location>
        <begin position="1492"/>
        <end position="1501"/>
    </location>
</feature>
<feature type="compositionally biased region" description="Basic residues" evidence="20">
    <location>
        <begin position="333"/>
        <end position="342"/>
    </location>
</feature>
<evidence type="ECO:0000256" key="7">
    <source>
        <dbReference type="ARBA" id="ARBA00022723"/>
    </source>
</evidence>
<dbReference type="InterPro" id="IPR001138">
    <property type="entry name" value="Zn2Cys6_DnaBD"/>
</dbReference>
<evidence type="ECO:0000256" key="20">
    <source>
        <dbReference type="SAM" id="MobiDB-lite"/>
    </source>
</evidence>
<dbReference type="PROSITE" id="PS50016">
    <property type="entry name" value="ZF_PHD_2"/>
    <property type="match status" value="1"/>
</dbReference>
<dbReference type="PANTHER" id="PTHR23123">
    <property type="entry name" value="PHD/F-BOX CONTAINING PROTEIN"/>
    <property type="match status" value="1"/>
</dbReference>